<keyword evidence="3" id="KW-1185">Reference proteome</keyword>
<protein>
    <submittedName>
        <fullName evidence="2">Uncharacterized protein</fullName>
    </submittedName>
</protein>
<name>A0A511N6F5_DEIC1</name>
<comment type="caution">
    <text evidence="2">The sequence shown here is derived from an EMBL/GenBank/DDBJ whole genome shotgun (WGS) entry which is preliminary data.</text>
</comment>
<evidence type="ECO:0000313" key="2">
    <source>
        <dbReference type="EMBL" id="GEM48037.1"/>
    </source>
</evidence>
<reference evidence="2 3" key="1">
    <citation type="submission" date="2019-07" db="EMBL/GenBank/DDBJ databases">
        <title>Whole genome shotgun sequence of Deinococcus cellulosilyticus NBRC 106333.</title>
        <authorList>
            <person name="Hosoyama A."/>
            <person name="Uohara A."/>
            <person name="Ohji S."/>
            <person name="Ichikawa N."/>
        </authorList>
    </citation>
    <scope>NUCLEOTIDE SEQUENCE [LARGE SCALE GENOMIC DNA]</scope>
    <source>
        <strain evidence="2 3">NBRC 106333</strain>
    </source>
</reference>
<feature type="signal peptide" evidence="1">
    <location>
        <begin position="1"/>
        <end position="19"/>
    </location>
</feature>
<evidence type="ECO:0000256" key="1">
    <source>
        <dbReference type="SAM" id="SignalP"/>
    </source>
</evidence>
<dbReference type="OrthoDB" id="9843907at2"/>
<feature type="chain" id="PRO_5022200255" evidence="1">
    <location>
        <begin position="20"/>
        <end position="170"/>
    </location>
</feature>
<gene>
    <name evidence="2" type="ORF">DC3_36720</name>
</gene>
<dbReference type="EMBL" id="BJXB01000017">
    <property type="protein sequence ID" value="GEM48037.1"/>
    <property type="molecule type" value="Genomic_DNA"/>
</dbReference>
<accession>A0A511N6F5</accession>
<keyword evidence="1" id="KW-0732">Signal</keyword>
<dbReference type="RefSeq" id="WP_146886776.1">
    <property type="nucleotide sequence ID" value="NZ_BJXB01000017.1"/>
</dbReference>
<proteinExistence type="predicted"/>
<dbReference type="AlphaFoldDB" id="A0A511N6F5"/>
<organism evidence="2 3">
    <name type="scientific">Deinococcus cellulosilyticus (strain DSM 18568 / NBRC 106333 / KACC 11606 / 5516J-15)</name>
    <dbReference type="NCBI Taxonomy" id="1223518"/>
    <lineage>
        <taxon>Bacteria</taxon>
        <taxon>Thermotogati</taxon>
        <taxon>Deinococcota</taxon>
        <taxon>Deinococci</taxon>
        <taxon>Deinococcales</taxon>
        <taxon>Deinococcaceae</taxon>
        <taxon>Deinococcus</taxon>
    </lineage>
</organism>
<evidence type="ECO:0000313" key="3">
    <source>
        <dbReference type="Proteomes" id="UP000321306"/>
    </source>
</evidence>
<sequence>MKKILIAALSLLCSAQAMRYGENLAFLKPTDMCVGVPMIVVNDKFDSTSGLPEELQRVLLNESTRLGLNIADTTMENCVGFVYLTVNAQKTTAGFIYSAAIEVIIQQANMNQVNSPYSRTSPSAGKVMYSIIWDNRKLGAYDREEMLRPLLIGDGLTLFADFAEDWKAYH</sequence>
<dbReference type="Proteomes" id="UP000321306">
    <property type="component" value="Unassembled WGS sequence"/>
</dbReference>